<keyword evidence="5" id="KW-0547">Nucleotide-binding</keyword>
<dbReference type="EC" id="2.7.7.13" evidence="2"/>
<gene>
    <name evidence="10" type="ORF">CO169_01330</name>
</gene>
<dbReference type="AlphaFoldDB" id="A0A2M7XLS8"/>
<dbReference type="Proteomes" id="UP000230062">
    <property type="component" value="Unassembled WGS sequence"/>
</dbReference>
<dbReference type="GO" id="GO:0004475">
    <property type="term" value="F:mannose-1-phosphate guanylyltransferase (GTP) activity"/>
    <property type="evidence" value="ECO:0007669"/>
    <property type="project" value="UniProtKB-EC"/>
</dbReference>
<dbReference type="InterPro" id="IPR029044">
    <property type="entry name" value="Nucleotide-diphossugar_trans"/>
</dbReference>
<evidence type="ECO:0000256" key="3">
    <source>
        <dbReference type="ARBA" id="ARBA00022679"/>
    </source>
</evidence>
<evidence type="ECO:0000256" key="5">
    <source>
        <dbReference type="ARBA" id="ARBA00022741"/>
    </source>
</evidence>
<dbReference type="InterPro" id="IPR049577">
    <property type="entry name" value="GMPP_N"/>
</dbReference>
<dbReference type="InterPro" id="IPR005835">
    <property type="entry name" value="NTP_transferase_dom"/>
</dbReference>
<evidence type="ECO:0000313" key="10">
    <source>
        <dbReference type="EMBL" id="PJA49707.1"/>
    </source>
</evidence>
<dbReference type="SUPFAM" id="SSF53448">
    <property type="entry name" value="Nucleotide-diphospho-sugar transferases"/>
    <property type="match status" value="1"/>
</dbReference>
<evidence type="ECO:0000256" key="7">
    <source>
        <dbReference type="ARBA" id="ARBA00047343"/>
    </source>
</evidence>
<comment type="caution">
    <text evidence="10">The sequence shown here is derived from an EMBL/GenBank/DDBJ whole genome shotgun (WGS) entry which is preliminary data.</text>
</comment>
<organism evidence="10 11">
    <name type="scientific">Candidatus Shapirobacteria bacterium CG_4_9_14_3_um_filter_39_13</name>
    <dbReference type="NCBI Taxonomy" id="1974479"/>
    <lineage>
        <taxon>Bacteria</taxon>
        <taxon>Candidatus Shapironibacteriota</taxon>
    </lineage>
</organism>
<feature type="domain" description="MannoseP isomerase/GMP-like beta-helix" evidence="9">
    <location>
        <begin position="306"/>
        <end position="358"/>
    </location>
</feature>
<dbReference type="Pfam" id="PF22640">
    <property type="entry name" value="ManC_GMP_beta-helix"/>
    <property type="match status" value="1"/>
</dbReference>
<protein>
    <recommendedName>
        <fullName evidence="2">mannose-1-phosphate guanylyltransferase</fullName>
        <ecNumber evidence="2">2.7.7.13</ecNumber>
    </recommendedName>
</protein>
<dbReference type="InterPro" id="IPR054566">
    <property type="entry name" value="ManC/GMP-like_b-helix"/>
</dbReference>
<accession>A0A2M7XLS8</accession>
<dbReference type="InterPro" id="IPR051161">
    <property type="entry name" value="Mannose-6P_isomerase_type2"/>
</dbReference>
<comment type="catalytic activity">
    <reaction evidence="7">
        <text>alpha-D-mannose 1-phosphate + GTP + H(+) = GDP-alpha-D-mannose + diphosphate</text>
        <dbReference type="Rhea" id="RHEA:15229"/>
        <dbReference type="ChEBI" id="CHEBI:15378"/>
        <dbReference type="ChEBI" id="CHEBI:33019"/>
        <dbReference type="ChEBI" id="CHEBI:37565"/>
        <dbReference type="ChEBI" id="CHEBI:57527"/>
        <dbReference type="ChEBI" id="CHEBI:58409"/>
        <dbReference type="EC" id="2.7.7.13"/>
    </reaction>
</comment>
<proteinExistence type="inferred from homology"/>
<evidence type="ECO:0000313" key="11">
    <source>
        <dbReference type="Proteomes" id="UP000230062"/>
    </source>
</evidence>
<reference evidence="11" key="1">
    <citation type="submission" date="2017-09" db="EMBL/GenBank/DDBJ databases">
        <title>Depth-based differentiation of microbial function through sediment-hosted aquifers and enrichment of novel symbionts in the deep terrestrial subsurface.</title>
        <authorList>
            <person name="Probst A.J."/>
            <person name="Ladd B."/>
            <person name="Jarett J.K."/>
            <person name="Geller-Mcgrath D.E."/>
            <person name="Sieber C.M.K."/>
            <person name="Emerson J.B."/>
            <person name="Anantharaman K."/>
            <person name="Thomas B.C."/>
            <person name="Malmstrom R."/>
            <person name="Stieglmeier M."/>
            <person name="Klingl A."/>
            <person name="Woyke T."/>
            <person name="Ryan C.M."/>
            <person name="Banfield J.F."/>
        </authorList>
    </citation>
    <scope>NUCLEOTIDE SEQUENCE [LARGE SCALE GENOMIC DNA]</scope>
</reference>
<comment type="similarity">
    <text evidence="1">Belongs to the mannose-6-phosphate isomerase type 2 family.</text>
</comment>
<dbReference type="EMBL" id="PFWP01000036">
    <property type="protein sequence ID" value="PJA49707.1"/>
    <property type="molecule type" value="Genomic_DNA"/>
</dbReference>
<feature type="domain" description="Nucleotidyl transferase" evidence="8">
    <location>
        <begin position="11"/>
        <end position="292"/>
    </location>
</feature>
<keyword evidence="6" id="KW-0342">GTP-binding</keyword>
<dbReference type="SUPFAM" id="SSF159283">
    <property type="entry name" value="Guanosine diphospho-D-mannose pyrophosphorylase/mannose-6-phosphate isomerase linker domain"/>
    <property type="match status" value="1"/>
</dbReference>
<dbReference type="CDD" id="cd02509">
    <property type="entry name" value="GDP-M1P_Guanylyltransferase"/>
    <property type="match status" value="1"/>
</dbReference>
<evidence type="ECO:0000259" key="8">
    <source>
        <dbReference type="Pfam" id="PF00483"/>
    </source>
</evidence>
<dbReference type="Gene3D" id="3.90.550.10">
    <property type="entry name" value="Spore Coat Polysaccharide Biosynthesis Protein SpsA, Chain A"/>
    <property type="match status" value="1"/>
</dbReference>
<dbReference type="PANTHER" id="PTHR46390:SF1">
    <property type="entry name" value="MANNOSE-1-PHOSPHATE GUANYLYLTRANSFERASE"/>
    <property type="match status" value="1"/>
</dbReference>
<keyword evidence="3 10" id="KW-0808">Transferase</keyword>
<evidence type="ECO:0000256" key="4">
    <source>
        <dbReference type="ARBA" id="ARBA00022695"/>
    </source>
</evidence>
<dbReference type="Pfam" id="PF00483">
    <property type="entry name" value="NTP_transferase"/>
    <property type="match status" value="1"/>
</dbReference>
<dbReference type="FunFam" id="3.90.550.10:FF:000046">
    <property type="entry name" value="Mannose-1-phosphate guanylyltransferase (GDP)"/>
    <property type="match status" value="1"/>
</dbReference>
<evidence type="ECO:0000259" key="9">
    <source>
        <dbReference type="Pfam" id="PF22640"/>
    </source>
</evidence>
<dbReference type="GO" id="GO:0009298">
    <property type="term" value="P:GDP-mannose biosynthetic process"/>
    <property type="evidence" value="ECO:0007669"/>
    <property type="project" value="TreeGrafter"/>
</dbReference>
<keyword evidence="4 10" id="KW-0548">Nucleotidyltransferase</keyword>
<sequence length="367" mass="41070">MTDFKDHLFVLIVCGGSGTRLWPRSRQKTPKQFINLFGEKSLFAQTMERARGLVPDEGIFISTNADYVDEVLSQGNLSLKNIIAEPQPRNTAIAIAASAAVIAKIDPQAVIVNLWSDHLISPLEKFIAETNLAAEVAFAGDYLVDIGLKPSFPHTGFGYLHAVEPLPEFKESQVLKVKEFKEKPDLKTAEMFCQSGEYYWNIGLYTWRADSFLKACAKHAPKISQEAMKIQAAWGTKDEKKVFDEVWSQAEEISIDYAISEKADNLVLIPASFNWSDVGDWQVVYEVGKKDKNGDMFVKLGEKGEVYSSDSKQNLVQFSERLVALVGVKDLVIIDTPDVLLVCQKEKVQGVKKIVETLKKKGKKEFL</sequence>
<evidence type="ECO:0000256" key="6">
    <source>
        <dbReference type="ARBA" id="ARBA00023134"/>
    </source>
</evidence>
<dbReference type="GO" id="GO:0005525">
    <property type="term" value="F:GTP binding"/>
    <property type="evidence" value="ECO:0007669"/>
    <property type="project" value="UniProtKB-KW"/>
</dbReference>
<evidence type="ECO:0000256" key="1">
    <source>
        <dbReference type="ARBA" id="ARBA00006115"/>
    </source>
</evidence>
<evidence type="ECO:0000256" key="2">
    <source>
        <dbReference type="ARBA" id="ARBA00012387"/>
    </source>
</evidence>
<name>A0A2M7XLS8_9BACT</name>
<dbReference type="PANTHER" id="PTHR46390">
    <property type="entry name" value="MANNOSE-1-PHOSPHATE GUANYLYLTRANSFERASE"/>
    <property type="match status" value="1"/>
</dbReference>